<evidence type="ECO:0008006" key="4">
    <source>
        <dbReference type="Google" id="ProtNLM"/>
    </source>
</evidence>
<dbReference type="Proteomes" id="UP001387364">
    <property type="component" value="Chromosome"/>
</dbReference>
<dbReference type="RefSeq" id="WP_338751720.1">
    <property type="nucleotide sequence ID" value="NZ_CP147404.1"/>
</dbReference>
<feature type="transmembrane region" description="Helical" evidence="1">
    <location>
        <begin position="194"/>
        <end position="215"/>
    </location>
</feature>
<feature type="transmembrane region" description="Helical" evidence="1">
    <location>
        <begin position="76"/>
        <end position="105"/>
    </location>
</feature>
<feature type="transmembrane region" description="Helical" evidence="1">
    <location>
        <begin position="117"/>
        <end position="140"/>
    </location>
</feature>
<keyword evidence="3" id="KW-1185">Reference proteome</keyword>
<organism evidence="2 3">
    <name type="scientific">Bacillus kandeliae</name>
    <dbReference type="NCBI Taxonomy" id="3129297"/>
    <lineage>
        <taxon>Bacteria</taxon>
        <taxon>Bacillati</taxon>
        <taxon>Bacillota</taxon>
        <taxon>Bacilli</taxon>
        <taxon>Bacillales</taxon>
        <taxon>Bacillaceae</taxon>
        <taxon>Bacillus</taxon>
    </lineage>
</organism>
<gene>
    <name evidence="2" type="ORF">WDJ61_16590</name>
</gene>
<accession>A0ABZ2N605</accession>
<proteinExistence type="predicted"/>
<keyword evidence="1" id="KW-1133">Transmembrane helix</keyword>
<name>A0ABZ2N605_9BACI</name>
<reference evidence="2 3" key="1">
    <citation type="submission" date="2024-02" db="EMBL/GenBank/DDBJ databases">
        <title>Seven novel Bacillus-like species.</title>
        <authorList>
            <person name="Liu G."/>
        </authorList>
    </citation>
    <scope>NUCLEOTIDE SEQUENCE [LARGE SCALE GENOMIC DNA]</scope>
    <source>
        <strain evidence="2 3">FJAT-52991</strain>
    </source>
</reference>
<feature type="transmembrane region" description="Helical" evidence="1">
    <location>
        <begin position="160"/>
        <end position="182"/>
    </location>
</feature>
<dbReference type="EMBL" id="CP147404">
    <property type="protein sequence ID" value="WXB92821.1"/>
    <property type="molecule type" value="Genomic_DNA"/>
</dbReference>
<keyword evidence="1" id="KW-0812">Transmembrane</keyword>
<evidence type="ECO:0000256" key="1">
    <source>
        <dbReference type="SAM" id="Phobius"/>
    </source>
</evidence>
<sequence>MMIYQLQLVKGLLRPTDSFYRLEQAETIRGLWSRFSLLVFFSVLISFVSGYLGVQAEPISTYITKTNPTIFEWEKMLFAIGAAVWGLIYPLVIIFIPTLLFWTFLEVDFRKLIALQTFVYLIYLIEFCLLIGLQLFLAIPRASSPFTLGVLAQYVTDNQLVINFFSFISLFQLWAFVLQYQFLKGASAKSPRYVFLLIMIITLVFWVFATLFTSIHVERLF</sequence>
<feature type="transmembrane region" description="Helical" evidence="1">
    <location>
        <begin position="35"/>
        <end position="56"/>
    </location>
</feature>
<evidence type="ECO:0000313" key="3">
    <source>
        <dbReference type="Proteomes" id="UP001387364"/>
    </source>
</evidence>
<keyword evidence="1" id="KW-0472">Membrane</keyword>
<evidence type="ECO:0000313" key="2">
    <source>
        <dbReference type="EMBL" id="WXB92821.1"/>
    </source>
</evidence>
<protein>
    <recommendedName>
        <fullName evidence="4">Yip1 domain-containing protein</fullName>
    </recommendedName>
</protein>